<reference evidence="10" key="2">
    <citation type="journal article" date="2023" name="Infect Dis Poverty">
        <title>Chromosome-scale genome of the human blood fluke Schistosoma mekongi and its implications for public health.</title>
        <authorList>
            <person name="Zhou M."/>
            <person name="Xu L."/>
            <person name="Xu D."/>
            <person name="Chen W."/>
            <person name="Khan J."/>
            <person name="Hu Y."/>
            <person name="Huang H."/>
            <person name="Wei H."/>
            <person name="Zhang Y."/>
            <person name="Chusongsang P."/>
            <person name="Tanasarnprasert K."/>
            <person name="Hu X."/>
            <person name="Limpanont Y."/>
            <person name="Lv Z."/>
        </authorList>
    </citation>
    <scope>NUCLEOTIDE SEQUENCE</scope>
    <source>
        <strain evidence="10">LV_2022a</strain>
    </source>
</reference>
<evidence type="ECO:0000256" key="1">
    <source>
        <dbReference type="ARBA" id="ARBA00013160"/>
    </source>
</evidence>
<dbReference type="Gene3D" id="1.10.240.10">
    <property type="entry name" value="Tyrosyl-Transfer RNA Synthetase"/>
    <property type="match status" value="1"/>
</dbReference>
<comment type="catalytic activity">
    <reaction evidence="8 9">
        <text>tRNA(Tyr) + L-tyrosine + ATP = L-tyrosyl-tRNA(Tyr) + AMP + diphosphate + H(+)</text>
        <dbReference type="Rhea" id="RHEA:10220"/>
        <dbReference type="Rhea" id="RHEA-COMP:9706"/>
        <dbReference type="Rhea" id="RHEA-COMP:9707"/>
        <dbReference type="ChEBI" id="CHEBI:15378"/>
        <dbReference type="ChEBI" id="CHEBI:30616"/>
        <dbReference type="ChEBI" id="CHEBI:33019"/>
        <dbReference type="ChEBI" id="CHEBI:58315"/>
        <dbReference type="ChEBI" id="CHEBI:78442"/>
        <dbReference type="ChEBI" id="CHEBI:78536"/>
        <dbReference type="ChEBI" id="CHEBI:456215"/>
        <dbReference type="EC" id="6.1.1.1"/>
    </reaction>
</comment>
<comment type="similarity">
    <text evidence="9">Belongs to the class-I aminoacyl-tRNA synthetase family.</text>
</comment>
<dbReference type="Proteomes" id="UP001292079">
    <property type="component" value="Unassembled WGS sequence"/>
</dbReference>
<organism evidence="10 11">
    <name type="scientific">Schistosoma mekongi</name>
    <name type="common">Parasitic worm</name>
    <dbReference type="NCBI Taxonomy" id="38744"/>
    <lineage>
        <taxon>Eukaryota</taxon>
        <taxon>Metazoa</taxon>
        <taxon>Spiralia</taxon>
        <taxon>Lophotrochozoa</taxon>
        <taxon>Platyhelminthes</taxon>
        <taxon>Trematoda</taxon>
        <taxon>Digenea</taxon>
        <taxon>Strigeidida</taxon>
        <taxon>Schistosomatoidea</taxon>
        <taxon>Schistosomatidae</taxon>
        <taxon>Schistosoma</taxon>
    </lineage>
</organism>
<dbReference type="EMBL" id="JALJAT010000005">
    <property type="protein sequence ID" value="KAK4469214.1"/>
    <property type="molecule type" value="Genomic_DNA"/>
</dbReference>
<evidence type="ECO:0000256" key="3">
    <source>
        <dbReference type="ARBA" id="ARBA00022741"/>
    </source>
</evidence>
<name>A0AAE1Z994_SCHME</name>
<keyword evidence="11" id="KW-1185">Reference proteome</keyword>
<dbReference type="InterPro" id="IPR002307">
    <property type="entry name" value="Tyr-tRNA-ligase"/>
</dbReference>
<evidence type="ECO:0000256" key="6">
    <source>
        <dbReference type="ARBA" id="ARBA00023146"/>
    </source>
</evidence>
<dbReference type="PANTHER" id="PTHR11766">
    <property type="entry name" value="TYROSYL-TRNA SYNTHETASE"/>
    <property type="match status" value="1"/>
</dbReference>
<evidence type="ECO:0000313" key="10">
    <source>
        <dbReference type="EMBL" id="KAK4469214.1"/>
    </source>
</evidence>
<dbReference type="EC" id="6.1.1.1" evidence="1 9"/>
<dbReference type="InterPro" id="IPR014729">
    <property type="entry name" value="Rossmann-like_a/b/a_fold"/>
</dbReference>
<protein>
    <recommendedName>
        <fullName evidence="1 9">Tyrosine--tRNA ligase</fullName>
        <ecNumber evidence="1 9">6.1.1.1</ecNumber>
    </recommendedName>
    <alternativeName>
        <fullName evidence="7 9">Tyrosyl-tRNA synthetase</fullName>
    </alternativeName>
</protein>
<accession>A0AAE1Z994</accession>
<keyword evidence="5 9" id="KW-0648">Protein biosynthesis</keyword>
<evidence type="ECO:0000256" key="4">
    <source>
        <dbReference type="ARBA" id="ARBA00022840"/>
    </source>
</evidence>
<comment type="caution">
    <text evidence="10">The sequence shown here is derived from an EMBL/GenBank/DDBJ whole genome shotgun (WGS) entry which is preliminary data.</text>
</comment>
<keyword evidence="6 9" id="KW-0030">Aminoacyl-tRNA synthetase</keyword>
<dbReference type="GO" id="GO:0005524">
    <property type="term" value="F:ATP binding"/>
    <property type="evidence" value="ECO:0007669"/>
    <property type="project" value="UniProtKB-KW"/>
</dbReference>
<dbReference type="AlphaFoldDB" id="A0AAE1Z994"/>
<proteinExistence type="inferred from homology"/>
<keyword evidence="4 9" id="KW-0067">ATP-binding</keyword>
<evidence type="ECO:0000256" key="9">
    <source>
        <dbReference type="RuleBase" id="RU361234"/>
    </source>
</evidence>
<reference evidence="10" key="1">
    <citation type="submission" date="2022-04" db="EMBL/GenBank/DDBJ databases">
        <authorList>
            <person name="Xu L."/>
            <person name="Lv Z."/>
        </authorList>
    </citation>
    <scope>NUCLEOTIDE SEQUENCE</scope>
    <source>
        <strain evidence="10">LV_2022a</strain>
    </source>
</reference>
<dbReference type="Gene3D" id="3.40.50.620">
    <property type="entry name" value="HUPs"/>
    <property type="match status" value="1"/>
</dbReference>
<gene>
    <name evidence="10" type="ORF">MN116_006789</name>
</gene>
<evidence type="ECO:0000256" key="5">
    <source>
        <dbReference type="ARBA" id="ARBA00022917"/>
    </source>
</evidence>
<dbReference type="InterPro" id="IPR024088">
    <property type="entry name" value="Tyr-tRNA-ligase_bac-type"/>
</dbReference>
<dbReference type="PANTHER" id="PTHR11766:SF0">
    <property type="entry name" value="TYROSINE--TRNA LIGASE, MITOCHONDRIAL"/>
    <property type="match status" value="1"/>
</dbReference>
<evidence type="ECO:0000313" key="11">
    <source>
        <dbReference type="Proteomes" id="UP001292079"/>
    </source>
</evidence>
<dbReference type="GO" id="GO:0005739">
    <property type="term" value="C:mitochondrion"/>
    <property type="evidence" value="ECO:0007669"/>
    <property type="project" value="TreeGrafter"/>
</dbReference>
<dbReference type="GO" id="GO:0006437">
    <property type="term" value="P:tyrosyl-tRNA aminoacylation"/>
    <property type="evidence" value="ECO:0007669"/>
    <property type="project" value="InterPro"/>
</dbReference>
<dbReference type="SUPFAM" id="SSF52374">
    <property type="entry name" value="Nucleotidylyl transferase"/>
    <property type="match status" value="1"/>
</dbReference>
<dbReference type="InterPro" id="IPR002305">
    <property type="entry name" value="aa-tRNA-synth_Ic"/>
</dbReference>
<keyword evidence="2 9" id="KW-0436">Ligase</keyword>
<dbReference type="GO" id="GO:0004831">
    <property type="term" value="F:tyrosine-tRNA ligase activity"/>
    <property type="evidence" value="ECO:0007669"/>
    <property type="project" value="UniProtKB-EC"/>
</dbReference>
<feature type="non-terminal residue" evidence="10">
    <location>
        <position position="512"/>
    </location>
</feature>
<evidence type="ECO:0000256" key="7">
    <source>
        <dbReference type="ARBA" id="ARBA00033323"/>
    </source>
</evidence>
<dbReference type="GO" id="GO:0005829">
    <property type="term" value="C:cytosol"/>
    <property type="evidence" value="ECO:0007669"/>
    <property type="project" value="TreeGrafter"/>
</dbReference>
<dbReference type="PRINTS" id="PR01040">
    <property type="entry name" value="TRNASYNTHTYR"/>
</dbReference>
<keyword evidence="3 9" id="KW-0547">Nucleotide-binding</keyword>
<dbReference type="NCBIfam" id="TIGR00234">
    <property type="entry name" value="tyrS"/>
    <property type="match status" value="1"/>
</dbReference>
<sequence>LHLRLRSRFVLTCSLRHYHCQKRISDYIIDGYFSGILPNKSEKYFSDLEASRNFCVYAGFDPTSDSLQLGNLAAVYGLLRCHLSGKNIVAVVGGSTSVLGDPSGRTKKRDYQSLGQYISNSSNIEQSIRQIIDNYWAQVIPAISVSKKLGSIEVVNNADWLENDRLMEISRDVLPHFKLSELLEKESVKLRMDSGNTMDLGEFFYPILQALDFLYLHEKYNCYAQVGGHDQIGNITCGLNLIYRKLGRHVFGLTVPLITTPDGQKLGKSVSISDCGMDTIWLMGRKLKPYHFYQKILNLPDGIISDKLLHQLTFFSPDEINQLLTNHEKDPSRRTVQKLLAKELTLLVHGADALQASELATRIFFPMSSVNCTDDSRLADKKSLQIIQNELSSSELTYLLSCLQSSSQFLPVIFPKTVKNSKDGYSQLLENVVDLIMFTSEFKDRSEALQTCFSRGVVLNDVNLLKKGSKSAFSLENLQTAFNRFDPTTGLGVLRLGKNEHWFIATKSNFIQ</sequence>
<evidence type="ECO:0000256" key="8">
    <source>
        <dbReference type="ARBA" id="ARBA00048248"/>
    </source>
</evidence>
<evidence type="ECO:0000256" key="2">
    <source>
        <dbReference type="ARBA" id="ARBA00022598"/>
    </source>
</evidence>
<dbReference type="Pfam" id="PF00579">
    <property type="entry name" value="tRNA-synt_1b"/>
    <property type="match status" value="1"/>
</dbReference>